<name>A0ABW7YUR7_9ACTN</name>
<dbReference type="InterPro" id="IPR000415">
    <property type="entry name" value="Nitroreductase-like"/>
</dbReference>
<dbReference type="SUPFAM" id="SSF55469">
    <property type="entry name" value="FMN-dependent nitroreductase-like"/>
    <property type="match status" value="1"/>
</dbReference>
<protein>
    <submittedName>
        <fullName evidence="1">TpaE</fullName>
    </submittedName>
</protein>
<dbReference type="InterPro" id="IPR052544">
    <property type="entry name" value="Bacteriocin_Proc_Enz"/>
</dbReference>
<dbReference type="Gene3D" id="3.40.50.720">
    <property type="entry name" value="NAD(P)-binding Rossmann-like Domain"/>
    <property type="match status" value="1"/>
</dbReference>
<dbReference type="PANTHER" id="PTHR43745:SF2">
    <property type="entry name" value="NITROREDUCTASE MJ1384-RELATED"/>
    <property type="match status" value="1"/>
</dbReference>
<dbReference type="Proteomes" id="UP001612741">
    <property type="component" value="Unassembled WGS sequence"/>
</dbReference>
<proteinExistence type="predicted"/>
<sequence length="538" mass="57143">MTGESVVTAEQIGQAAKYDPQLRIPVRPRVRRGLVVTVGAEEVTVEGGPKRQLFRGRSATELLPRLLELADGSHDHEVLAARLGVDEEIVFKSVSLLWTCGVIEDGPADLPATEPVPDLLADVLSRLGDSTGANPAWEQAVARLRSARVEAFGDPALVMSLTAELRDALTVHAGDHQLPQPSTSLVLSLGDPDPALAGSCWDKNIPLLRLRVAGRRAILGPLVAPGMTPCYDCLAIEDISDDRLPVDGDACLAVALLAREVFALVSRTVPSVLPVRWRAVDLDTLGYSELSGATRPGCQRCSVARGPLAERASLAVRYEAAVAMPPKAYADLKAHQMHYKPSNLKLQQISRTWPVAPAVGLPEPRLDRIAWPRPAGASSQLGAEELSLLLAMIAGIHARTEQRVLRWTASGGNIGSVTAYAVVRDMDGLAPGVYGYVMAEHRLALVSSDLSGVGGDASVTLVLTGDFPKVAQKYGAFALRIVLLDSGCAQTTARRVAAILGVPVSLRPRWDEEAIGAVLGVRPDTEPVTAVIDLGGMP</sequence>
<dbReference type="Gene3D" id="3.40.109.10">
    <property type="entry name" value="NADH Oxidase"/>
    <property type="match status" value="1"/>
</dbReference>
<accession>A0ABW7YUR7</accession>
<organism evidence="1 2">
    <name type="scientific">Nonomuraea typhae</name>
    <dbReference type="NCBI Taxonomy" id="2603600"/>
    <lineage>
        <taxon>Bacteria</taxon>
        <taxon>Bacillati</taxon>
        <taxon>Actinomycetota</taxon>
        <taxon>Actinomycetes</taxon>
        <taxon>Streptosporangiales</taxon>
        <taxon>Streptosporangiaceae</taxon>
        <taxon>Nonomuraea</taxon>
    </lineage>
</organism>
<dbReference type="RefSeq" id="WP_397083105.1">
    <property type="nucleotide sequence ID" value="NZ_JBITGY010000005.1"/>
</dbReference>
<dbReference type="EMBL" id="JBITGY010000005">
    <property type="protein sequence ID" value="MFI6499659.1"/>
    <property type="molecule type" value="Genomic_DNA"/>
</dbReference>
<evidence type="ECO:0000313" key="1">
    <source>
        <dbReference type="EMBL" id="MFI6499659.1"/>
    </source>
</evidence>
<comment type="caution">
    <text evidence="1">The sequence shown here is derived from an EMBL/GenBank/DDBJ whole genome shotgun (WGS) entry which is preliminary data.</text>
</comment>
<evidence type="ECO:0000313" key="2">
    <source>
        <dbReference type="Proteomes" id="UP001612741"/>
    </source>
</evidence>
<keyword evidence="2" id="KW-1185">Reference proteome</keyword>
<dbReference type="PANTHER" id="PTHR43745">
    <property type="entry name" value="NITROREDUCTASE MJ1384-RELATED"/>
    <property type="match status" value="1"/>
</dbReference>
<reference evidence="1 2" key="1">
    <citation type="submission" date="2024-10" db="EMBL/GenBank/DDBJ databases">
        <title>The Natural Products Discovery Center: Release of the First 8490 Sequenced Strains for Exploring Actinobacteria Biosynthetic Diversity.</title>
        <authorList>
            <person name="Kalkreuter E."/>
            <person name="Kautsar S.A."/>
            <person name="Yang D."/>
            <person name="Bader C.D."/>
            <person name="Teijaro C.N."/>
            <person name="Fluegel L."/>
            <person name="Davis C.M."/>
            <person name="Simpson J.R."/>
            <person name="Lauterbach L."/>
            <person name="Steele A.D."/>
            <person name="Gui C."/>
            <person name="Meng S."/>
            <person name="Li G."/>
            <person name="Viehrig K."/>
            <person name="Ye F."/>
            <person name="Su P."/>
            <person name="Kiefer A.F."/>
            <person name="Nichols A."/>
            <person name="Cepeda A.J."/>
            <person name="Yan W."/>
            <person name="Fan B."/>
            <person name="Jiang Y."/>
            <person name="Adhikari A."/>
            <person name="Zheng C.-J."/>
            <person name="Schuster L."/>
            <person name="Cowan T.M."/>
            <person name="Smanski M.J."/>
            <person name="Chevrette M.G."/>
            <person name="De Carvalho L.P.S."/>
            <person name="Shen B."/>
        </authorList>
    </citation>
    <scope>NUCLEOTIDE SEQUENCE [LARGE SCALE GENOMIC DNA]</scope>
    <source>
        <strain evidence="1 2">NPDC050545</strain>
    </source>
</reference>
<gene>
    <name evidence="1" type="ORF">ACIBG2_19885</name>
</gene>